<dbReference type="PANTHER" id="PTHR11165">
    <property type="entry name" value="SKP1"/>
    <property type="match status" value="1"/>
</dbReference>
<accession>A0ABD2X6L1</accession>
<evidence type="ECO:0000256" key="1">
    <source>
        <dbReference type="ARBA" id="ARBA00009993"/>
    </source>
</evidence>
<dbReference type="InterPro" id="IPR036296">
    <property type="entry name" value="SKP1-like_dim_sf"/>
</dbReference>
<dbReference type="AlphaFoldDB" id="A0ABD2X6L1"/>
<organism evidence="6 7">
    <name type="scientific">Trichogramma kaykai</name>
    <dbReference type="NCBI Taxonomy" id="54128"/>
    <lineage>
        <taxon>Eukaryota</taxon>
        <taxon>Metazoa</taxon>
        <taxon>Ecdysozoa</taxon>
        <taxon>Arthropoda</taxon>
        <taxon>Hexapoda</taxon>
        <taxon>Insecta</taxon>
        <taxon>Pterygota</taxon>
        <taxon>Neoptera</taxon>
        <taxon>Endopterygota</taxon>
        <taxon>Hymenoptera</taxon>
        <taxon>Apocrita</taxon>
        <taxon>Proctotrupomorpha</taxon>
        <taxon>Chalcidoidea</taxon>
        <taxon>Trichogrammatidae</taxon>
        <taxon>Trichogramma</taxon>
    </lineage>
</organism>
<dbReference type="EMBL" id="JBJJXI010000051">
    <property type="protein sequence ID" value="KAL3400528.1"/>
    <property type="molecule type" value="Genomic_DNA"/>
</dbReference>
<comment type="similarity">
    <text evidence="1 3">Belongs to the SKP1 family.</text>
</comment>
<dbReference type="InterPro" id="IPR016073">
    <property type="entry name" value="Skp1_comp_POZ"/>
</dbReference>
<dbReference type="SUPFAM" id="SSF81382">
    <property type="entry name" value="Skp1 dimerisation domain-like"/>
    <property type="match status" value="1"/>
</dbReference>
<dbReference type="InterPro" id="IPR016072">
    <property type="entry name" value="Skp1_comp_dimer"/>
</dbReference>
<evidence type="ECO:0000256" key="3">
    <source>
        <dbReference type="PIRNR" id="PIRNR028729"/>
    </source>
</evidence>
<evidence type="ECO:0000259" key="4">
    <source>
        <dbReference type="Pfam" id="PF01466"/>
    </source>
</evidence>
<dbReference type="InterPro" id="IPR011333">
    <property type="entry name" value="SKP1/BTB/POZ_sf"/>
</dbReference>
<evidence type="ECO:0000313" key="6">
    <source>
        <dbReference type="EMBL" id="KAL3400528.1"/>
    </source>
</evidence>
<dbReference type="SUPFAM" id="SSF54695">
    <property type="entry name" value="POZ domain"/>
    <property type="match status" value="1"/>
</dbReference>
<proteinExistence type="inferred from homology"/>
<reference evidence="6 7" key="1">
    <citation type="journal article" date="2024" name="bioRxiv">
        <title>A reference genome for Trichogramma kaykai: A tiny desert-dwelling parasitoid wasp with competing sex-ratio distorters.</title>
        <authorList>
            <person name="Culotta J."/>
            <person name="Lindsey A.R."/>
        </authorList>
    </citation>
    <scope>NUCLEOTIDE SEQUENCE [LARGE SCALE GENOMIC DNA]</scope>
    <source>
        <strain evidence="6 7">KSX58</strain>
    </source>
</reference>
<dbReference type="Pfam" id="PF03931">
    <property type="entry name" value="Skp1_POZ"/>
    <property type="match status" value="1"/>
</dbReference>
<evidence type="ECO:0008006" key="8">
    <source>
        <dbReference type="Google" id="ProtNLM"/>
    </source>
</evidence>
<dbReference type="InterPro" id="IPR001232">
    <property type="entry name" value="SKP1-like"/>
</dbReference>
<gene>
    <name evidence="6" type="ORF">TKK_006374</name>
</gene>
<comment type="pathway">
    <text evidence="3">Protein modification; protein ubiquitination.</text>
</comment>
<dbReference type="InterPro" id="IPR016897">
    <property type="entry name" value="SKP1"/>
</dbReference>
<evidence type="ECO:0000259" key="5">
    <source>
        <dbReference type="Pfam" id="PF03931"/>
    </source>
</evidence>
<name>A0ABD2X6L1_9HYME</name>
<dbReference type="Pfam" id="PF01466">
    <property type="entry name" value="Skp1"/>
    <property type="match status" value="1"/>
</dbReference>
<feature type="domain" description="SKP1 component POZ" evidence="5">
    <location>
        <begin position="3"/>
        <end position="67"/>
    </location>
</feature>
<protein>
    <recommendedName>
        <fullName evidence="8">SKP1 component POZ domain-containing protein</fullName>
    </recommendedName>
</protein>
<dbReference type="SMART" id="SM00512">
    <property type="entry name" value="Skp1"/>
    <property type="match status" value="1"/>
</dbReference>
<keyword evidence="2 3" id="KW-0833">Ubl conjugation pathway</keyword>
<feature type="domain" description="SKP1 component dimerisation" evidence="4">
    <location>
        <begin position="108"/>
        <end position="133"/>
    </location>
</feature>
<dbReference type="Gene3D" id="3.30.710.10">
    <property type="entry name" value="Potassium Channel Kv1.1, Chain A"/>
    <property type="match status" value="1"/>
</dbReference>
<keyword evidence="7" id="KW-1185">Reference proteome</keyword>
<dbReference type="Proteomes" id="UP001627154">
    <property type="component" value="Unassembled WGS sequence"/>
</dbReference>
<sequence>MSTIKLQSSDGVIFEVDLQIAKRSKMIAQMIEVLGTDDLGENDYFPLPNVRSPILELFIEWCTHHKDDSLVEKDDTVILSDWDENFFKVHIDNLKELILAANYLDVTELLNAACMQVANKFAGKTPVEIKEYWDNLTS</sequence>
<comment type="caution">
    <text evidence="6">The sequence shown here is derived from an EMBL/GenBank/DDBJ whole genome shotgun (WGS) entry which is preliminary data.</text>
</comment>
<evidence type="ECO:0000256" key="2">
    <source>
        <dbReference type="ARBA" id="ARBA00022786"/>
    </source>
</evidence>
<dbReference type="PIRSF" id="PIRSF028729">
    <property type="entry name" value="E3_ubiquit_lig_SCF_Skp"/>
    <property type="match status" value="1"/>
</dbReference>
<dbReference type="CDD" id="cd18322">
    <property type="entry name" value="BTB_POZ_SKP1"/>
    <property type="match status" value="1"/>
</dbReference>
<dbReference type="FunFam" id="3.30.710.10:FF:000124">
    <property type="entry name" value="Protein CBG09126"/>
    <property type="match status" value="1"/>
</dbReference>
<evidence type="ECO:0000313" key="7">
    <source>
        <dbReference type="Proteomes" id="UP001627154"/>
    </source>
</evidence>